<reference evidence="1 2" key="1">
    <citation type="submission" date="2015-02" db="EMBL/GenBank/DDBJ databases">
        <title>Genome Sequencing of Rickettsiales.</title>
        <authorList>
            <person name="Daugherty S.C."/>
            <person name="Su Q."/>
            <person name="Abolude K."/>
            <person name="Beier-Sexton M."/>
            <person name="Carlyon J.A."/>
            <person name="Carter R."/>
            <person name="Day N.P."/>
            <person name="Dumler S.J."/>
            <person name="Dyachenko V."/>
            <person name="Godinez A."/>
            <person name="Kurtti T.J."/>
            <person name="Lichay M."/>
            <person name="Mullins K.E."/>
            <person name="Ott S."/>
            <person name="Pappas-Brown V."/>
            <person name="Paris D.H."/>
            <person name="Patel P."/>
            <person name="Richards A.L."/>
            <person name="Sadzewicz L."/>
            <person name="Sears K."/>
            <person name="Seidman D."/>
            <person name="Sengamalay N."/>
            <person name="Stenos J."/>
            <person name="Tallon L.J."/>
            <person name="Vincent G."/>
            <person name="Fraser C.M."/>
            <person name="Munderloh U."/>
            <person name="Dunning-Hotopp J.C."/>
        </authorList>
    </citation>
    <scope>NUCLEOTIDE SEQUENCE [LARGE SCALE GENOMIC DNA]</scope>
    <source>
        <strain evidence="1 2">ApMUC09</strain>
    </source>
</reference>
<sequence length="58" mass="6369">MVYQRVFKTFPAGVLRLGKTVFRTSESVVTAGGFIFPIFVQYIACNHASTISASTICH</sequence>
<proteinExistence type="predicted"/>
<organism evidence="1 2">
    <name type="scientific">Anaplasma phagocytophilum str. ApMUC09</name>
    <dbReference type="NCBI Taxonomy" id="1359152"/>
    <lineage>
        <taxon>Bacteria</taxon>
        <taxon>Pseudomonadati</taxon>
        <taxon>Pseudomonadota</taxon>
        <taxon>Alphaproteobacteria</taxon>
        <taxon>Rickettsiales</taxon>
        <taxon>Anaplasmataceae</taxon>
        <taxon>Anaplasma</taxon>
        <taxon>phagocytophilum group</taxon>
    </lineage>
</organism>
<evidence type="ECO:0000313" key="1">
    <source>
        <dbReference type="EMBL" id="KJV64455.1"/>
    </source>
</evidence>
<dbReference type="EMBL" id="LANV01000001">
    <property type="protein sequence ID" value="KJV64455.1"/>
    <property type="molecule type" value="Genomic_DNA"/>
</dbReference>
<accession>A0A0F3N8R6</accession>
<name>A0A0F3N8R6_ANAPH</name>
<protein>
    <submittedName>
        <fullName evidence="1">Uncharacterized protein</fullName>
    </submittedName>
</protein>
<comment type="caution">
    <text evidence="1">The sequence shown here is derived from an EMBL/GenBank/DDBJ whole genome shotgun (WGS) entry which is preliminary data.</text>
</comment>
<dbReference type="AlphaFoldDB" id="A0A0F3N8R6"/>
<dbReference type="Proteomes" id="UP000033441">
    <property type="component" value="Unassembled WGS sequence"/>
</dbReference>
<gene>
    <name evidence="1" type="ORF">APHMUC_1209</name>
</gene>
<evidence type="ECO:0000313" key="2">
    <source>
        <dbReference type="Proteomes" id="UP000033441"/>
    </source>
</evidence>
<dbReference type="PATRIC" id="fig|1359152.3.peg.1267"/>